<dbReference type="Proteomes" id="UP000190285">
    <property type="component" value="Unassembled WGS sequence"/>
</dbReference>
<sequence>MTKEKFQELNKKHSNHENKNNSKKLLDLAVNILDAVGGKENIKKIDACITRLRVDVNNINKVDSKRIMILGAQGVFKVQSGIQAVFGIESDQLKDLIKDLIGGNAIKRIKTPHKNQSNITKSIDKNLFVSPLSGKLLDLKDVPDEIFSQKIIGDGFAIEPVSGELVSPVNGKIMTVFPTKHAISIMADSGHEILIHFGIDTVKLKGEGFELLVKSGETVQVGQPILRANLEIIKSKASSIITPIIFTNLSKEETVTFEAGAEVKAGQEEVFII</sequence>
<dbReference type="InterPro" id="IPR018113">
    <property type="entry name" value="PTrfase_EIIB_Cys"/>
</dbReference>
<keyword evidence="10" id="KW-0472">Membrane</keyword>
<accession>A0A1T5JIY8</accession>
<dbReference type="OrthoDB" id="9764327at2"/>
<evidence type="ECO:0000256" key="1">
    <source>
        <dbReference type="ARBA" id="ARBA00004496"/>
    </source>
</evidence>
<dbReference type="InterPro" id="IPR011055">
    <property type="entry name" value="Dup_hybrid_motif"/>
</dbReference>
<evidence type="ECO:0000256" key="6">
    <source>
        <dbReference type="ARBA" id="ARBA00022683"/>
    </source>
</evidence>
<dbReference type="GO" id="GO:0016301">
    <property type="term" value="F:kinase activity"/>
    <property type="evidence" value="ECO:0007669"/>
    <property type="project" value="UniProtKB-KW"/>
</dbReference>
<dbReference type="InterPro" id="IPR036878">
    <property type="entry name" value="Glu_permease_IIB"/>
</dbReference>
<evidence type="ECO:0000256" key="11">
    <source>
        <dbReference type="PROSITE-ProRule" id="PRU00421"/>
    </source>
</evidence>
<dbReference type="InterPro" id="IPR001127">
    <property type="entry name" value="PTS_EIIA_1_perm"/>
</dbReference>
<evidence type="ECO:0000256" key="12">
    <source>
        <dbReference type="SAM" id="MobiDB-lite"/>
    </source>
</evidence>
<dbReference type="NCBIfam" id="TIGR00830">
    <property type="entry name" value="PTBA"/>
    <property type="match status" value="1"/>
</dbReference>
<gene>
    <name evidence="15" type="ORF">SAMN02194393_01209</name>
</gene>
<dbReference type="GO" id="GO:0005737">
    <property type="term" value="C:cytoplasm"/>
    <property type="evidence" value="ECO:0007669"/>
    <property type="project" value="UniProtKB-SubCell"/>
</dbReference>
<name>A0A1T5JIY8_9FIRM</name>
<evidence type="ECO:0000313" key="16">
    <source>
        <dbReference type="Proteomes" id="UP000190285"/>
    </source>
</evidence>
<evidence type="ECO:0000256" key="9">
    <source>
        <dbReference type="ARBA" id="ARBA00022989"/>
    </source>
</evidence>
<dbReference type="PROSITE" id="PS51098">
    <property type="entry name" value="PTS_EIIB_TYPE_1"/>
    <property type="match status" value="1"/>
</dbReference>
<dbReference type="Pfam" id="PF00367">
    <property type="entry name" value="PTS_EIIB"/>
    <property type="match status" value="1"/>
</dbReference>
<dbReference type="InterPro" id="IPR001996">
    <property type="entry name" value="PTS_IIB_1"/>
</dbReference>
<dbReference type="GO" id="GO:0009401">
    <property type="term" value="P:phosphoenolpyruvate-dependent sugar phosphotransferase system"/>
    <property type="evidence" value="ECO:0007669"/>
    <property type="project" value="UniProtKB-KW"/>
</dbReference>
<evidence type="ECO:0000256" key="8">
    <source>
        <dbReference type="ARBA" id="ARBA00022777"/>
    </source>
</evidence>
<dbReference type="GO" id="GO:0008982">
    <property type="term" value="F:protein-N(PI)-phosphohistidine-sugar phosphotransferase activity"/>
    <property type="evidence" value="ECO:0007669"/>
    <property type="project" value="InterPro"/>
</dbReference>
<keyword evidence="6" id="KW-0598">Phosphotransferase system</keyword>
<proteinExistence type="predicted"/>
<dbReference type="Gene3D" id="3.30.1360.60">
    <property type="entry name" value="Glucose permease domain IIB"/>
    <property type="match status" value="1"/>
</dbReference>
<dbReference type="RefSeq" id="WP_079490074.1">
    <property type="nucleotide sequence ID" value="NZ_FUZT01000002.1"/>
</dbReference>
<dbReference type="SUPFAM" id="SSF51261">
    <property type="entry name" value="Duplicated hybrid motif"/>
    <property type="match status" value="1"/>
</dbReference>
<dbReference type="PROSITE" id="PS51093">
    <property type="entry name" value="PTS_EIIA_TYPE_1"/>
    <property type="match status" value="1"/>
</dbReference>
<evidence type="ECO:0000256" key="3">
    <source>
        <dbReference type="ARBA" id="ARBA00022475"/>
    </source>
</evidence>
<organism evidence="15 16">
    <name type="scientific">Maledivibacter halophilus</name>
    <dbReference type="NCBI Taxonomy" id="36842"/>
    <lineage>
        <taxon>Bacteria</taxon>
        <taxon>Bacillati</taxon>
        <taxon>Bacillota</taxon>
        <taxon>Clostridia</taxon>
        <taxon>Peptostreptococcales</taxon>
        <taxon>Caminicellaceae</taxon>
        <taxon>Maledivibacter</taxon>
    </lineage>
</organism>
<keyword evidence="5" id="KW-0808">Transferase</keyword>
<dbReference type="NCBIfam" id="TIGR00826">
    <property type="entry name" value="EIIB_glc"/>
    <property type="match status" value="1"/>
</dbReference>
<dbReference type="CDD" id="cd00212">
    <property type="entry name" value="PTS_IIB_glc"/>
    <property type="match status" value="1"/>
</dbReference>
<keyword evidence="3" id="KW-1003">Cell membrane</keyword>
<evidence type="ECO:0000256" key="5">
    <source>
        <dbReference type="ARBA" id="ARBA00022679"/>
    </source>
</evidence>
<dbReference type="PROSITE" id="PS00371">
    <property type="entry name" value="PTS_EIIA_TYPE_1_HIS"/>
    <property type="match status" value="1"/>
</dbReference>
<dbReference type="EMBL" id="FUZT01000002">
    <property type="protein sequence ID" value="SKC51123.1"/>
    <property type="molecule type" value="Genomic_DNA"/>
</dbReference>
<protein>
    <submittedName>
        <fullName evidence="15">PTS system, glucose subfamily, IIA component</fullName>
    </submittedName>
</protein>
<evidence type="ECO:0000259" key="14">
    <source>
        <dbReference type="PROSITE" id="PS51098"/>
    </source>
</evidence>
<feature type="domain" description="PTS EIIA type-1" evidence="13">
    <location>
        <begin position="144"/>
        <end position="248"/>
    </location>
</feature>
<dbReference type="AlphaFoldDB" id="A0A1T5JIY8"/>
<evidence type="ECO:0000259" key="13">
    <source>
        <dbReference type="PROSITE" id="PS51093"/>
    </source>
</evidence>
<evidence type="ECO:0000256" key="7">
    <source>
        <dbReference type="ARBA" id="ARBA00022692"/>
    </source>
</evidence>
<dbReference type="PANTHER" id="PTHR45008">
    <property type="entry name" value="PTS SYSTEM GLUCOSE-SPECIFIC EIIA COMPONENT"/>
    <property type="match status" value="1"/>
</dbReference>
<keyword evidence="16" id="KW-1185">Reference proteome</keyword>
<comment type="subcellular location">
    <subcellularLocation>
        <location evidence="1">Cytoplasm</location>
    </subcellularLocation>
</comment>
<feature type="active site" description="Phosphocysteine intermediate; for EIIB activity" evidence="11">
    <location>
        <position position="48"/>
    </location>
</feature>
<keyword evidence="9" id="KW-1133">Transmembrane helix</keyword>
<evidence type="ECO:0000256" key="10">
    <source>
        <dbReference type="ARBA" id="ARBA00023136"/>
    </source>
</evidence>
<dbReference type="STRING" id="36842.SAMN02194393_01209"/>
<keyword evidence="4" id="KW-0762">Sugar transport</keyword>
<reference evidence="15 16" key="1">
    <citation type="submission" date="2017-02" db="EMBL/GenBank/DDBJ databases">
        <authorList>
            <person name="Peterson S.W."/>
        </authorList>
    </citation>
    <scope>NUCLEOTIDE SEQUENCE [LARGE SCALE GENOMIC DNA]</scope>
    <source>
        <strain evidence="15 16">M1</strain>
    </source>
</reference>
<feature type="region of interest" description="Disordered" evidence="12">
    <location>
        <begin position="1"/>
        <end position="20"/>
    </location>
</feature>
<keyword evidence="8" id="KW-0418">Kinase</keyword>
<evidence type="ECO:0000313" key="15">
    <source>
        <dbReference type="EMBL" id="SKC51123.1"/>
    </source>
</evidence>
<dbReference type="PANTHER" id="PTHR45008:SF1">
    <property type="entry name" value="PTS SYSTEM GLUCOSE-SPECIFIC EIIA COMPONENT"/>
    <property type="match status" value="1"/>
</dbReference>
<evidence type="ECO:0000256" key="4">
    <source>
        <dbReference type="ARBA" id="ARBA00022597"/>
    </source>
</evidence>
<dbReference type="InterPro" id="IPR050890">
    <property type="entry name" value="PTS_EIIA_component"/>
</dbReference>
<keyword evidence="7" id="KW-0812">Transmembrane</keyword>
<evidence type="ECO:0000256" key="2">
    <source>
        <dbReference type="ARBA" id="ARBA00022448"/>
    </source>
</evidence>
<dbReference type="Pfam" id="PF00358">
    <property type="entry name" value="PTS_EIIA_1"/>
    <property type="match status" value="1"/>
</dbReference>
<feature type="domain" description="PTS EIIB type-1" evidence="14">
    <location>
        <begin position="26"/>
        <end position="107"/>
    </location>
</feature>
<keyword evidence="2" id="KW-0813">Transport</keyword>
<dbReference type="PROSITE" id="PS01035">
    <property type="entry name" value="PTS_EIIB_TYPE_1_CYS"/>
    <property type="match status" value="1"/>
</dbReference>
<dbReference type="SUPFAM" id="SSF55604">
    <property type="entry name" value="Glucose permease domain IIB"/>
    <property type="match status" value="1"/>
</dbReference>
<dbReference type="Gene3D" id="2.70.70.10">
    <property type="entry name" value="Glucose Permease (Domain IIA)"/>
    <property type="match status" value="1"/>
</dbReference>
<dbReference type="FunFam" id="2.70.70.10:FF:000001">
    <property type="entry name" value="PTS system glucose-specific IIA component"/>
    <property type="match status" value="1"/>
</dbReference>